<keyword evidence="2" id="KW-1185">Reference proteome</keyword>
<dbReference type="EMBL" id="PDOF01000002">
    <property type="protein sequence ID" value="PYZ96469.1"/>
    <property type="molecule type" value="Genomic_DNA"/>
</dbReference>
<organism evidence="1 2">
    <name type="scientific">Alteribacter lacisalsi</name>
    <dbReference type="NCBI Taxonomy" id="2045244"/>
    <lineage>
        <taxon>Bacteria</taxon>
        <taxon>Bacillati</taxon>
        <taxon>Bacillota</taxon>
        <taxon>Bacilli</taxon>
        <taxon>Bacillales</taxon>
        <taxon>Bacillaceae</taxon>
        <taxon>Alteribacter</taxon>
    </lineage>
</organism>
<sequence>MNNMLIPGGLFLGLGFGLAFGNVAPGLFIGLGLGMILNSLAAVIVPKGRGTVLETKDTAEK</sequence>
<evidence type="ECO:0000313" key="2">
    <source>
        <dbReference type="Proteomes" id="UP000248066"/>
    </source>
</evidence>
<dbReference type="RefSeq" id="WP_110520189.1">
    <property type="nucleotide sequence ID" value="NZ_PDOF01000002.1"/>
</dbReference>
<accession>A0A2W0HI37</accession>
<dbReference type="Proteomes" id="UP000248066">
    <property type="component" value="Unassembled WGS sequence"/>
</dbReference>
<name>A0A2W0HI37_9BACI</name>
<dbReference type="AlphaFoldDB" id="A0A2W0HI37"/>
<comment type="caution">
    <text evidence="1">The sequence shown here is derived from an EMBL/GenBank/DDBJ whole genome shotgun (WGS) entry which is preliminary data.</text>
</comment>
<protein>
    <submittedName>
        <fullName evidence="1">Uncharacterized protein</fullName>
    </submittedName>
</protein>
<evidence type="ECO:0000313" key="1">
    <source>
        <dbReference type="EMBL" id="PYZ96469.1"/>
    </source>
</evidence>
<proteinExistence type="predicted"/>
<gene>
    <name evidence="1" type="ORF">CR205_12170</name>
</gene>
<reference evidence="1 2" key="1">
    <citation type="submission" date="2017-10" db="EMBL/GenBank/DDBJ databases">
        <title>Bacillus sp. nov., a halophilic bacterium isolated from a Yangshapao Lake.</title>
        <authorList>
            <person name="Wang H."/>
        </authorList>
    </citation>
    <scope>NUCLEOTIDE SEQUENCE [LARGE SCALE GENOMIC DNA]</scope>
    <source>
        <strain evidence="1 2">YSP-3</strain>
    </source>
</reference>